<reference evidence="2" key="1">
    <citation type="submission" date="2020-05" db="EMBL/GenBank/DDBJ databases">
        <title>Phylogenomic resolution of chytrid fungi.</title>
        <authorList>
            <person name="Stajich J.E."/>
            <person name="Amses K."/>
            <person name="Simmons R."/>
            <person name="Seto K."/>
            <person name="Myers J."/>
            <person name="Bonds A."/>
            <person name="Quandt C.A."/>
            <person name="Barry K."/>
            <person name="Liu P."/>
            <person name="Grigoriev I."/>
            <person name="Longcore J.E."/>
            <person name="James T.Y."/>
        </authorList>
    </citation>
    <scope>NUCLEOTIDE SEQUENCE</scope>
    <source>
        <strain evidence="2">JEL0318</strain>
    </source>
</reference>
<evidence type="ECO:0000256" key="1">
    <source>
        <dbReference type="SAM" id="MobiDB-lite"/>
    </source>
</evidence>
<organism evidence="2 3">
    <name type="scientific">Rhizophlyctis rosea</name>
    <dbReference type="NCBI Taxonomy" id="64517"/>
    <lineage>
        <taxon>Eukaryota</taxon>
        <taxon>Fungi</taxon>
        <taxon>Fungi incertae sedis</taxon>
        <taxon>Chytridiomycota</taxon>
        <taxon>Chytridiomycota incertae sedis</taxon>
        <taxon>Chytridiomycetes</taxon>
        <taxon>Rhizophlyctidales</taxon>
        <taxon>Rhizophlyctidaceae</taxon>
        <taxon>Rhizophlyctis</taxon>
    </lineage>
</organism>
<accession>A0AAD5SEA0</accession>
<sequence length="1076" mass="115681">MSQDRKNLIGQNVDWTRLSLGEKNRHAGAAWRRQREEYVTRLAGSQNGGNFRITERWSPVGLDGVQSRTGRAGAAGGAADEGRESTSVLHIREQTSVTLDGQSGPAQFDETERGTHQIAAQIPNPPSTNATVNPPPPASFTKVSNEVILPYPKSLEVHAPQNSKTLSKPSISLSQWANQHRNIKSTSSIKPAPVHRPPPASKQNITTTAKSPKDTTIPDMKPQMLHSADFTDTSMYMLNTEALVPTKAPLRQFPSKYKVLAITKATSGIPVETTVHPAPPSIPPVPRLPPRKPSLRDFPTKYVRPNPTAHSAVLKVVSNTPPAGKPSLPPWMTPPSYTLDQPVQKEARKDFMLGMATSGGLAPWMVAPIYPQIEATKTETTKPEAMMKQRNAPQTVPSADPPIAVQFAETKPPVASREADAPPPLDTTPLTMSNEPTNAGTVHQREPVPKLPMWLINAEEDLDTVEEPLPATLPSVVPAKLPAWLTNHIREMESDMVLSRKAEGGAVEVKETSGVEDAVQMGASEGPGMMEDQRISTVESVDVVSLEKADELRTLVATMMCAAFEGKEGSEGANASSMQEEAPSAQKPKALLPLASPTQTPVVLTEGSKEPALPAWIIDYMREMQAGGPEDVGTEARSLMIRPFMASAVPTIVSPTAVGLVYAELPKGAVMVPWSLPLMIPAAIAAQSAPVEARVPESLHLDGDDLAISSNGVGKGMGSRQIANVVITEGLAQNIPNVENEGYALHPLAPTPSIASPPEAPKPVMAVVEEVMRRNRLAVRPRSTHLAASSTQTPTRETLPEGWLTEQLSTIMTQHITVPGPPKPVSPRNAPAPLRGVKASPRFETSTLTPTFRSKWIPPPVTYPLVPFTAQTVLMPFPSTIPNELIAATLNATTCGVQQVIHIPTLRSATNALISNVAPRTVIVPTRRPSGPPAHIHAPPIGAISFAPSIAKSVMPAAPACPRTILPPSTLPRSVPPATPNNVTIVPHPRPVTKNISVSIFNTTMNFNLSLQPRNLARSRAEQLRPPNQSRWAAPIAPSDKQQLELLAGKWKKNLDVKVGERRWNVGVDVKVYSSM</sequence>
<keyword evidence="3" id="KW-1185">Reference proteome</keyword>
<protein>
    <submittedName>
        <fullName evidence="2">Uncharacterized protein</fullName>
    </submittedName>
</protein>
<feature type="region of interest" description="Disordered" evidence="1">
    <location>
        <begin position="569"/>
        <end position="588"/>
    </location>
</feature>
<evidence type="ECO:0000313" key="2">
    <source>
        <dbReference type="EMBL" id="KAJ3053486.1"/>
    </source>
</evidence>
<dbReference type="Proteomes" id="UP001212841">
    <property type="component" value="Unassembled WGS sequence"/>
</dbReference>
<feature type="region of interest" description="Disordered" evidence="1">
    <location>
        <begin position="272"/>
        <end position="292"/>
    </location>
</feature>
<feature type="region of interest" description="Disordered" evidence="1">
    <location>
        <begin position="62"/>
        <end position="86"/>
    </location>
</feature>
<name>A0AAD5SEA0_9FUNG</name>
<feature type="region of interest" description="Disordered" evidence="1">
    <location>
        <begin position="182"/>
        <end position="221"/>
    </location>
</feature>
<feature type="compositionally biased region" description="Pro residues" evidence="1">
    <location>
        <begin position="277"/>
        <end position="292"/>
    </location>
</feature>
<dbReference type="AlphaFoldDB" id="A0AAD5SEA0"/>
<comment type="caution">
    <text evidence="2">The sequence shown here is derived from an EMBL/GenBank/DDBJ whole genome shotgun (WGS) entry which is preliminary data.</text>
</comment>
<feature type="compositionally biased region" description="Polar residues" evidence="1">
    <location>
        <begin position="432"/>
        <end position="441"/>
    </location>
</feature>
<evidence type="ECO:0000313" key="3">
    <source>
        <dbReference type="Proteomes" id="UP001212841"/>
    </source>
</evidence>
<feature type="compositionally biased region" description="Polar residues" evidence="1">
    <location>
        <begin position="201"/>
        <end position="210"/>
    </location>
</feature>
<dbReference type="EMBL" id="JADGJD010000203">
    <property type="protein sequence ID" value="KAJ3053486.1"/>
    <property type="molecule type" value="Genomic_DNA"/>
</dbReference>
<feature type="region of interest" description="Disordered" evidence="1">
    <location>
        <begin position="412"/>
        <end position="444"/>
    </location>
</feature>
<gene>
    <name evidence="2" type="ORF">HK097_004164</name>
</gene>
<proteinExistence type="predicted"/>